<evidence type="ECO:0000313" key="2">
    <source>
        <dbReference type="EMBL" id="OGM01632.1"/>
    </source>
</evidence>
<feature type="transmembrane region" description="Helical" evidence="1">
    <location>
        <begin position="31"/>
        <end position="49"/>
    </location>
</feature>
<dbReference type="InterPro" id="IPR025333">
    <property type="entry name" value="DUF4239"/>
</dbReference>
<keyword evidence="1" id="KW-0472">Membrane</keyword>
<comment type="caution">
    <text evidence="2">The sequence shown here is derived from an EMBL/GenBank/DDBJ whole genome shotgun (WGS) entry which is preliminary data.</text>
</comment>
<evidence type="ECO:0000256" key="1">
    <source>
        <dbReference type="SAM" id="Phobius"/>
    </source>
</evidence>
<name>A0A1F7WFM0_9BACT</name>
<dbReference type="Proteomes" id="UP000176988">
    <property type="component" value="Unassembled WGS sequence"/>
</dbReference>
<keyword evidence="1" id="KW-0812">Transmembrane</keyword>
<organism evidence="2 3">
    <name type="scientific">Candidatus Uhrbacteria bacterium RIFOXYC2_FULL_47_19</name>
    <dbReference type="NCBI Taxonomy" id="1802424"/>
    <lineage>
        <taxon>Bacteria</taxon>
        <taxon>Candidatus Uhriibacteriota</taxon>
    </lineage>
</organism>
<feature type="transmembrane region" description="Helical" evidence="1">
    <location>
        <begin position="186"/>
        <end position="206"/>
    </location>
</feature>
<accession>A0A1F7WFM0</accession>
<proteinExistence type="predicted"/>
<dbReference type="EMBL" id="MGFG01000002">
    <property type="protein sequence ID" value="OGM01632.1"/>
    <property type="molecule type" value="Genomic_DNA"/>
</dbReference>
<gene>
    <name evidence="2" type="ORF">A2480_00280</name>
</gene>
<keyword evidence="1" id="KW-1133">Transmembrane helix</keyword>
<evidence type="ECO:0008006" key="4">
    <source>
        <dbReference type="Google" id="ProtNLM"/>
    </source>
</evidence>
<sequence length="281" mass="33115">MFIKLLAAFIIFLVATKFIHIDIPSETADTILAISTFTFAIYLGFAVANRNSRISVIQMSLRRNDVHLVNLYHFSKGLGEKVTRTIQKSIDRYLTRQFDYKLKDIEMTMPELVMLRNTVIALKPTNTKQTELYSRMLFHIEEITLNHKEIIRNMRDTLMWYQWGVLYLLAAVIWMSLIYINDGTTFSTIFISFLSVAILLLILILHSLDNVTWLERVWIWKPIKELFLELDLLPYYPESAFQERQLTKKDVADLKEYRLARHPNKYPNMEGIEVEVVRQKS</sequence>
<dbReference type="Pfam" id="PF14023">
    <property type="entry name" value="Bestrophin-like"/>
    <property type="match status" value="1"/>
</dbReference>
<reference evidence="2 3" key="1">
    <citation type="journal article" date="2016" name="Nat. Commun.">
        <title>Thousands of microbial genomes shed light on interconnected biogeochemical processes in an aquifer system.</title>
        <authorList>
            <person name="Anantharaman K."/>
            <person name="Brown C.T."/>
            <person name="Hug L.A."/>
            <person name="Sharon I."/>
            <person name="Castelle C.J."/>
            <person name="Probst A.J."/>
            <person name="Thomas B.C."/>
            <person name="Singh A."/>
            <person name="Wilkins M.J."/>
            <person name="Karaoz U."/>
            <person name="Brodie E.L."/>
            <person name="Williams K.H."/>
            <person name="Hubbard S.S."/>
            <person name="Banfield J.F."/>
        </authorList>
    </citation>
    <scope>NUCLEOTIDE SEQUENCE [LARGE SCALE GENOMIC DNA]</scope>
</reference>
<protein>
    <recommendedName>
        <fullName evidence="4">DUF4239 domain-containing protein</fullName>
    </recommendedName>
</protein>
<evidence type="ECO:0000313" key="3">
    <source>
        <dbReference type="Proteomes" id="UP000176988"/>
    </source>
</evidence>
<dbReference type="AlphaFoldDB" id="A0A1F7WFM0"/>
<feature type="transmembrane region" description="Helical" evidence="1">
    <location>
        <begin position="158"/>
        <end position="180"/>
    </location>
</feature>